<proteinExistence type="predicted"/>
<dbReference type="InterPro" id="IPR003593">
    <property type="entry name" value="AAA+_ATPase"/>
</dbReference>
<dbReference type="Proteomes" id="UP000326268">
    <property type="component" value="Unassembled WGS sequence"/>
</dbReference>
<dbReference type="Pfam" id="PF00004">
    <property type="entry name" value="AAA"/>
    <property type="match status" value="1"/>
</dbReference>
<dbReference type="RefSeq" id="XP_031928142.1">
    <property type="nucleotide sequence ID" value="XM_032072473.1"/>
</dbReference>
<reference evidence="3 4" key="1">
    <citation type="submission" date="2019-04" db="EMBL/GenBank/DDBJ databases">
        <title>Friends and foes A comparative genomics studyof 23 Aspergillus species from section Flavi.</title>
        <authorList>
            <consortium name="DOE Joint Genome Institute"/>
            <person name="Kjaerbolling I."/>
            <person name="Vesth T."/>
            <person name="Frisvad J.C."/>
            <person name="Nybo J.L."/>
            <person name="Theobald S."/>
            <person name="Kildgaard S."/>
            <person name="Isbrandt T."/>
            <person name="Kuo A."/>
            <person name="Sato A."/>
            <person name="Lyhne E.K."/>
            <person name="Kogle M.E."/>
            <person name="Wiebenga A."/>
            <person name="Kun R.S."/>
            <person name="Lubbers R.J."/>
            <person name="Makela M.R."/>
            <person name="Barry K."/>
            <person name="Chovatia M."/>
            <person name="Clum A."/>
            <person name="Daum C."/>
            <person name="Haridas S."/>
            <person name="He G."/>
            <person name="LaButti K."/>
            <person name="Lipzen A."/>
            <person name="Mondo S."/>
            <person name="Riley R."/>
            <person name="Salamov A."/>
            <person name="Simmons B.A."/>
            <person name="Magnuson J.K."/>
            <person name="Henrissat B."/>
            <person name="Mortensen U.H."/>
            <person name="Larsen T.O."/>
            <person name="Devries R.P."/>
            <person name="Grigoriev I.V."/>
            <person name="Machida M."/>
            <person name="Baker S.E."/>
            <person name="Andersen M.R."/>
        </authorList>
    </citation>
    <scope>NUCLEOTIDE SEQUENCE [LARGE SCALE GENOMIC DNA]</scope>
    <source>
        <strain evidence="3 4">CBS 763.97</strain>
    </source>
</reference>
<protein>
    <recommendedName>
        <fullName evidence="2">AAA+ ATPase domain-containing protein</fullName>
    </recommendedName>
</protein>
<dbReference type="GeneID" id="43656919"/>
<dbReference type="InterPro" id="IPR027417">
    <property type="entry name" value="P-loop_NTPase"/>
</dbReference>
<dbReference type="GO" id="GO:0005524">
    <property type="term" value="F:ATP binding"/>
    <property type="evidence" value="ECO:0007669"/>
    <property type="project" value="InterPro"/>
</dbReference>
<keyword evidence="4" id="KW-1185">Reference proteome</keyword>
<dbReference type="Gene3D" id="3.40.50.300">
    <property type="entry name" value="P-loop containing nucleotide triphosphate hydrolases"/>
    <property type="match status" value="1"/>
</dbReference>
<feature type="region of interest" description="Disordered" evidence="1">
    <location>
        <begin position="1"/>
        <end position="25"/>
    </location>
</feature>
<dbReference type="EMBL" id="ML737638">
    <property type="protein sequence ID" value="KAE8365061.1"/>
    <property type="molecule type" value="Genomic_DNA"/>
</dbReference>
<feature type="domain" description="AAA+ ATPase" evidence="2">
    <location>
        <begin position="486"/>
        <end position="632"/>
    </location>
</feature>
<dbReference type="OrthoDB" id="5305673at2759"/>
<evidence type="ECO:0000259" key="2">
    <source>
        <dbReference type="SMART" id="SM00382"/>
    </source>
</evidence>
<dbReference type="SMART" id="SM00382">
    <property type="entry name" value="AAA"/>
    <property type="match status" value="1"/>
</dbReference>
<dbReference type="AlphaFoldDB" id="A0A5N7A5D1"/>
<dbReference type="GO" id="GO:0016887">
    <property type="term" value="F:ATP hydrolysis activity"/>
    <property type="evidence" value="ECO:0007669"/>
    <property type="project" value="InterPro"/>
</dbReference>
<organism evidence="3 4">
    <name type="scientific">Aspergillus caelatus</name>
    <dbReference type="NCBI Taxonomy" id="61420"/>
    <lineage>
        <taxon>Eukaryota</taxon>
        <taxon>Fungi</taxon>
        <taxon>Dikarya</taxon>
        <taxon>Ascomycota</taxon>
        <taxon>Pezizomycotina</taxon>
        <taxon>Eurotiomycetes</taxon>
        <taxon>Eurotiomycetidae</taxon>
        <taxon>Eurotiales</taxon>
        <taxon>Aspergillaceae</taxon>
        <taxon>Aspergillus</taxon>
        <taxon>Aspergillus subgen. Circumdati</taxon>
    </lineage>
</organism>
<accession>A0A5N7A5D1</accession>
<evidence type="ECO:0000256" key="1">
    <source>
        <dbReference type="SAM" id="MobiDB-lite"/>
    </source>
</evidence>
<dbReference type="Gene3D" id="6.20.350.10">
    <property type="match status" value="1"/>
</dbReference>
<dbReference type="SUPFAM" id="SSF52540">
    <property type="entry name" value="P-loop containing nucleoside triphosphate hydrolases"/>
    <property type="match status" value="1"/>
</dbReference>
<evidence type="ECO:0000313" key="3">
    <source>
        <dbReference type="EMBL" id="KAE8365061.1"/>
    </source>
</evidence>
<dbReference type="InterPro" id="IPR003959">
    <property type="entry name" value="ATPase_AAA_core"/>
</dbReference>
<name>A0A5N7A5D1_9EURO</name>
<sequence length="914" mass="103239">MHSDNDDASGKPSPETPTSDSGSRARKSIFVAGEVFTYLLALAENKPQDGRLRSIFPRPGGAALLTDLLYHQTAENVEVIGPSSDSSNDVFRSIVKLCPTETAHPNNDGRFRVEEIEYTEAPSTWRFPQSQSAQQSTESTLTIVQEPMNTGNFNTSVKGKEKGREDIKEAEDFLANPKTKLLIYRMARPLAEGLLWKSVRRGAHYRDKLIVIVNADDLRDQGVELSRHISWEKTAEDFIKELECNGEFVSLVNCAHLIVLFGCDGAIHHRRGKVQEHSEQSKSTLYFSGPCGEGDFIRSCPGNAKYSMVGLTTAFVAGLASCMINSDVELPQNIESAIERAIKRGLLCARRLAHEGFRRYRNRLRSIDFPLQYIMSGDEPDLQPDCLEIPREHQVFSEVDIPRRRILQKIENIEGCEDLWSILEDNAGEKAQVSHRLVLDGPAKILKDVPFARFGRLMTADRREIEGYRAISNLVEEYSRKPQITRPLCISVFGPPGTGKSFAMKQVAGETFPVLEFNLSQFQEYADLIAAFHLVRDEALSGTTPLVLFDEFDAALHNSKLSWLKYFLAPMQDGEFMDCGRMHPIGRAIFVFIGGTCKTFEDFETSAHSDPTTKGPDFVSRLRGYVNVRGPDPDPDKTKDKTYPIRRALLLHELLKQRNLGNADAVDDALLNALLTVPKYRHGARSLEAILDMSRLSGKKRFERAALPPEDQLNLHVEKLSFVQRMRHPILTWDLPSSCSESSSSGDSSDNELRDLIAMGLHSKYRREINRLSAGDKAHLVEGLDEACKIWPMLDEQYKESTRRQADDIAYKLLMIKCYSSSKVAGRTSPPFEFEGNEIEELAIREHQRSITESLQRQWEYGERRDLAARISPDLVPWRDLPGETQDIYKAIIRELPVILSDFDYDILRLPAER</sequence>
<gene>
    <name evidence="3" type="ORF">BDV27DRAFT_157258</name>
</gene>
<evidence type="ECO:0000313" key="4">
    <source>
        <dbReference type="Proteomes" id="UP000326268"/>
    </source>
</evidence>